<evidence type="ECO:0000259" key="1">
    <source>
        <dbReference type="PROSITE" id="PS50878"/>
    </source>
</evidence>
<dbReference type="Pfam" id="PF00078">
    <property type="entry name" value="RVT_1"/>
    <property type="match status" value="1"/>
</dbReference>
<dbReference type="InterPro" id="IPR000477">
    <property type="entry name" value="RT_dom"/>
</dbReference>
<protein>
    <recommendedName>
        <fullName evidence="1">Reverse transcriptase domain-containing protein</fullName>
    </recommendedName>
</protein>
<name>A0AAW2JHT1_9LAMI</name>
<dbReference type="SUPFAM" id="SSF56672">
    <property type="entry name" value="DNA/RNA polymerases"/>
    <property type="match status" value="1"/>
</dbReference>
<dbReference type="EMBL" id="JACGWK010001080">
    <property type="protein sequence ID" value="KAL0293108.1"/>
    <property type="molecule type" value="Genomic_DNA"/>
</dbReference>
<dbReference type="PANTHER" id="PTHR33116:SF84">
    <property type="entry name" value="RNA-DIRECTED DNA POLYMERASE"/>
    <property type="match status" value="1"/>
</dbReference>
<dbReference type="InterPro" id="IPR043502">
    <property type="entry name" value="DNA/RNA_pol_sf"/>
</dbReference>
<proteinExistence type="predicted"/>
<dbReference type="AlphaFoldDB" id="A0AAW2JHT1"/>
<reference evidence="2" key="1">
    <citation type="submission" date="2020-06" db="EMBL/GenBank/DDBJ databases">
        <authorList>
            <person name="Li T."/>
            <person name="Hu X."/>
            <person name="Zhang T."/>
            <person name="Song X."/>
            <person name="Zhang H."/>
            <person name="Dai N."/>
            <person name="Sheng W."/>
            <person name="Hou X."/>
            <person name="Wei L."/>
        </authorList>
    </citation>
    <scope>NUCLEOTIDE SEQUENCE</scope>
    <source>
        <strain evidence="2">G01</strain>
        <tissue evidence="2">Leaf</tissue>
    </source>
</reference>
<dbReference type="Gene3D" id="3.60.10.10">
    <property type="entry name" value="Endonuclease/exonuclease/phosphatase"/>
    <property type="match status" value="1"/>
</dbReference>
<organism evidence="2">
    <name type="scientific">Sesamum angustifolium</name>
    <dbReference type="NCBI Taxonomy" id="2727405"/>
    <lineage>
        <taxon>Eukaryota</taxon>
        <taxon>Viridiplantae</taxon>
        <taxon>Streptophyta</taxon>
        <taxon>Embryophyta</taxon>
        <taxon>Tracheophyta</taxon>
        <taxon>Spermatophyta</taxon>
        <taxon>Magnoliopsida</taxon>
        <taxon>eudicotyledons</taxon>
        <taxon>Gunneridae</taxon>
        <taxon>Pentapetalae</taxon>
        <taxon>asterids</taxon>
        <taxon>lamiids</taxon>
        <taxon>Lamiales</taxon>
        <taxon>Pedaliaceae</taxon>
        <taxon>Sesamum</taxon>
    </lineage>
</organism>
<dbReference type="SUPFAM" id="SSF56219">
    <property type="entry name" value="DNase I-like"/>
    <property type="match status" value="1"/>
</dbReference>
<reference evidence="2" key="2">
    <citation type="journal article" date="2024" name="Plant">
        <title>Genomic evolution and insights into agronomic trait innovations of Sesamum species.</title>
        <authorList>
            <person name="Miao H."/>
            <person name="Wang L."/>
            <person name="Qu L."/>
            <person name="Liu H."/>
            <person name="Sun Y."/>
            <person name="Le M."/>
            <person name="Wang Q."/>
            <person name="Wei S."/>
            <person name="Zheng Y."/>
            <person name="Lin W."/>
            <person name="Duan Y."/>
            <person name="Cao H."/>
            <person name="Xiong S."/>
            <person name="Wang X."/>
            <person name="Wei L."/>
            <person name="Li C."/>
            <person name="Ma Q."/>
            <person name="Ju M."/>
            <person name="Zhao R."/>
            <person name="Li G."/>
            <person name="Mu C."/>
            <person name="Tian Q."/>
            <person name="Mei H."/>
            <person name="Zhang T."/>
            <person name="Gao T."/>
            <person name="Zhang H."/>
        </authorList>
    </citation>
    <scope>NUCLEOTIDE SEQUENCE</scope>
    <source>
        <strain evidence="2">G01</strain>
    </source>
</reference>
<comment type="caution">
    <text evidence="2">The sequence shown here is derived from an EMBL/GenBank/DDBJ whole genome shotgun (WGS) entry which is preliminary data.</text>
</comment>
<dbReference type="InterPro" id="IPR036691">
    <property type="entry name" value="Endo/exonu/phosph_ase_sf"/>
</dbReference>
<dbReference type="PROSITE" id="PS50878">
    <property type="entry name" value="RT_POL"/>
    <property type="match status" value="1"/>
</dbReference>
<gene>
    <name evidence="2" type="ORF">Sangu_3245400</name>
</gene>
<dbReference type="CDD" id="cd01650">
    <property type="entry name" value="RT_nLTR_like"/>
    <property type="match status" value="1"/>
</dbReference>
<accession>A0AAW2JHT1</accession>
<sequence>MHTRCLITVIYGDYDIIPRRELWNALRNLSTGIQNEPWLILGDFNAVLDDSEVCGQAADTSASMMEFQSCIRDTGLVPLPFTDVRILGTIVVKGHVVCGRGFLGLVENIWKHHIPGTAMYEIVCKLKLLKAEFRRQKKRTGDLTANVRKAKDFLDKAQSLFSVHKEDIFLNLVKCCRKVYSAAVKLEISMLQQRAKLRWLKHGDQNSKVFFRKINSTRVKQRVFQITNINGETLTNQQEVIQEFVSYFQTLLGGNSPHRTVDLGFLQHEIRQITTAEASLLVAPATAHENAFVPGRSIADNILLAQELLAGYNQARLPERCTLKVDIQKAYDSVEWDFLLEASFSVSLNGSIHGFFKGGRGLRQGDPISPYLFVLVMEIGSALLRYRIHNAPNFQYHWKCKDLGIINLCFADDVLLFCKADIPSIKILTDTLSEFATFSGLKVNPAKSQIILSRAVQQQRQQLLDCVGFQEGSLPIKYLGCSENAGTEDENFPLARTSGEGQAKVAWDQICKPKAEGGLGLRSLIIMNQALILKQLWRILQNDGSSIWVDWIQQNRLRHSTIWTFNRSTGSWCWKKMLKLRPILQRGVHYKVGDGLSFSLWQDPWHERGPLCLSFPRGIEVTGLPLSSTLSSVLQRNQWCWPAATDSDIVEIISLLPPTTPSAGDTICWRSNSGKFTLTSAVHLIQPPSPHAHWQGLLQGKFKIPRHGFILWLAFLEKLSTMDKPWVPRTENGCVLCGGQISETHDHLFFKCWFSKRCLTILNHKVKFQWPYLEWQRGIMWASKRLRGNHLVNAALRATLAALVYHIWAERNSRKFAATSSSAELLSNRVLEDIRMRIMATDIPHSLQSRSLYRIWNLAWPLGQ</sequence>
<dbReference type="InterPro" id="IPR026960">
    <property type="entry name" value="RVT-Znf"/>
</dbReference>
<dbReference type="Pfam" id="PF13966">
    <property type="entry name" value="zf-RVT"/>
    <property type="match status" value="1"/>
</dbReference>
<feature type="domain" description="Reverse transcriptase" evidence="1">
    <location>
        <begin position="254"/>
        <end position="483"/>
    </location>
</feature>
<dbReference type="PANTHER" id="PTHR33116">
    <property type="entry name" value="REVERSE TRANSCRIPTASE ZINC-BINDING DOMAIN-CONTAINING PROTEIN-RELATED-RELATED"/>
    <property type="match status" value="1"/>
</dbReference>
<evidence type="ECO:0000313" key="2">
    <source>
        <dbReference type="EMBL" id="KAL0293108.1"/>
    </source>
</evidence>